<dbReference type="Proteomes" id="UP001164746">
    <property type="component" value="Chromosome 3"/>
</dbReference>
<dbReference type="PANTHER" id="PTHR14187">
    <property type="entry name" value="ALPHA KINASE/ELONGATION FACTOR 2 KINASE"/>
    <property type="match status" value="1"/>
</dbReference>
<dbReference type="CDD" id="cd10229">
    <property type="entry name" value="ASKHA_NBD_HSP70_HSPA12"/>
    <property type="match status" value="1"/>
</dbReference>
<gene>
    <name evidence="2" type="ORF">MAR_024296</name>
</gene>
<evidence type="ECO:0000313" key="3">
    <source>
        <dbReference type="Proteomes" id="UP001164746"/>
    </source>
</evidence>
<name>A0ABY7DSP4_MYAAR</name>
<feature type="compositionally biased region" description="Basic and acidic residues" evidence="1">
    <location>
        <begin position="17"/>
        <end position="101"/>
    </location>
</feature>
<evidence type="ECO:0000256" key="1">
    <source>
        <dbReference type="SAM" id="MobiDB-lite"/>
    </source>
</evidence>
<dbReference type="InterPro" id="IPR043129">
    <property type="entry name" value="ATPase_NBD"/>
</dbReference>
<feature type="compositionally biased region" description="Basic and acidic residues" evidence="1">
    <location>
        <begin position="108"/>
        <end position="156"/>
    </location>
</feature>
<proteinExistence type="predicted"/>
<dbReference type="SUPFAM" id="SSF53067">
    <property type="entry name" value="Actin-like ATPase domain"/>
    <property type="match status" value="2"/>
</dbReference>
<organism evidence="2 3">
    <name type="scientific">Mya arenaria</name>
    <name type="common">Soft-shell clam</name>
    <dbReference type="NCBI Taxonomy" id="6604"/>
    <lineage>
        <taxon>Eukaryota</taxon>
        <taxon>Metazoa</taxon>
        <taxon>Spiralia</taxon>
        <taxon>Lophotrochozoa</taxon>
        <taxon>Mollusca</taxon>
        <taxon>Bivalvia</taxon>
        <taxon>Autobranchia</taxon>
        <taxon>Heteroconchia</taxon>
        <taxon>Euheterodonta</taxon>
        <taxon>Imparidentia</taxon>
        <taxon>Neoheterodontei</taxon>
        <taxon>Myida</taxon>
        <taxon>Myoidea</taxon>
        <taxon>Myidae</taxon>
        <taxon>Mya</taxon>
    </lineage>
</organism>
<dbReference type="Gene3D" id="3.30.420.40">
    <property type="match status" value="2"/>
</dbReference>
<sequence length="682" mass="76527">MERSVGGYPMKISGKITNEEVSNKRSDGDVSGKRSDGEVSGKRSDGEVSRKRSDEELSNKRSDGDVSGKRSDGEVRWKRSDKKVVSGKGSDGEVSGKRSDGEVSGMRADGEVSWKRSDGKVSGKGSDGEVCGKRSDGDVSGKRSNGEVSGKRSDGEISGKRSALYCAAIDIGTKYTGYAFSSRDNHKKVLTMTSDMGSPKVPTVVLFDQNKKFNSFGYEAESKYKELLSQDNHREWYLFKEFKMTLFQTKELKENTPVKDFQERKQMPAIDIFSNAIRFIKDKLLEDLKKKGSGIRDRDIHWVLTVPAIWNDAAKQFMRNAATKVTLTDFQAGGTADMTCQQVVDGGLKELKRPNGGNLGGTNVDKSFIKLLVDIFGLTVVGAFRKKHLNEFWDMMMDFEFSKRKFDGTGQLTVKFPALLREIYEKQETNNSIDYALKRAERTEDIQIKRDKMHISKEKGQQIFDETIDRIIEETQILLKALEMLGNVDYIVLVGGFSESKYFQTKMKEKFGDKVVAPAEPRTAVMRGAVLCGHNPAAIQTRVSKYTYGIATMKHFKRGIHPEEKRIVLDGKVYCDDIFEKHVTIGHEIKVDQTMKEITYYPIIDDQAHAALQVFVSSKDNPKYVTDEGCRQVGLLLVNMDTGGNRNFEIKVKLICGGTEIQVEVRDGHGILIKEARMDFLV</sequence>
<dbReference type="Gene3D" id="3.90.640.10">
    <property type="entry name" value="Actin, Chain A, domain 4"/>
    <property type="match status" value="1"/>
</dbReference>
<evidence type="ECO:0000313" key="2">
    <source>
        <dbReference type="EMBL" id="WAQ99923.1"/>
    </source>
</evidence>
<protein>
    <submittedName>
        <fullName evidence="2">HS12A-like protein</fullName>
    </submittedName>
</protein>
<dbReference type="PRINTS" id="PR00301">
    <property type="entry name" value="HEATSHOCK70"/>
</dbReference>
<feature type="region of interest" description="Disordered" evidence="1">
    <location>
        <begin position="1"/>
        <end position="156"/>
    </location>
</feature>
<accession>A0ABY7DSP4</accession>
<keyword evidence="3" id="KW-1185">Reference proteome</keyword>
<dbReference type="PANTHER" id="PTHR14187:SF5">
    <property type="entry name" value="HEAT SHOCK 70 KDA PROTEIN 12A"/>
    <property type="match status" value="1"/>
</dbReference>
<dbReference type="EMBL" id="CP111014">
    <property type="protein sequence ID" value="WAQ99923.1"/>
    <property type="molecule type" value="Genomic_DNA"/>
</dbReference>
<reference evidence="2" key="1">
    <citation type="submission" date="2022-11" db="EMBL/GenBank/DDBJ databases">
        <title>Centuries of genome instability and evolution in soft-shell clam transmissible cancer (bioRxiv).</title>
        <authorList>
            <person name="Hart S.F.M."/>
            <person name="Yonemitsu M.A."/>
            <person name="Giersch R.M."/>
            <person name="Beal B.F."/>
            <person name="Arriagada G."/>
            <person name="Davis B.W."/>
            <person name="Ostrander E.A."/>
            <person name="Goff S.P."/>
            <person name="Metzger M.J."/>
        </authorList>
    </citation>
    <scope>NUCLEOTIDE SEQUENCE</scope>
    <source>
        <strain evidence="2">MELC-2E11</strain>
        <tissue evidence="2">Siphon/mantle</tissue>
    </source>
</reference>